<dbReference type="InterPro" id="IPR025412">
    <property type="entry name" value="DUF4304"/>
</dbReference>
<evidence type="ECO:0000313" key="1">
    <source>
        <dbReference type="EMBL" id="ASJ53765.1"/>
    </source>
</evidence>
<gene>
    <name evidence="1" type="ORF">BP422_09495</name>
</gene>
<reference evidence="1 2" key="1">
    <citation type="submission" date="2016-11" db="EMBL/GenBank/DDBJ databases">
        <authorList>
            <person name="Jaros S."/>
            <person name="Januszkiewicz K."/>
            <person name="Wedrychowicz H."/>
        </authorList>
    </citation>
    <scope>NUCLEOTIDE SEQUENCE [LARGE SCALE GENOMIC DNA]</scope>
    <source>
        <strain evidence="1 2">NF2</strain>
    </source>
</reference>
<dbReference type="AlphaFoldDB" id="A0A220MFQ0"/>
<accession>A0A220MFQ0</accession>
<evidence type="ECO:0008006" key="3">
    <source>
        <dbReference type="Google" id="ProtNLM"/>
    </source>
</evidence>
<sequence>MIFCKCPLYSIKLFTDMIKQDVKPFLSNYGFAKKGLNLNQKTESLIYMFNFQKSAGNAADHVMFYVNCGIYAVELAKIQSRDKTNFW</sequence>
<protein>
    <recommendedName>
        <fullName evidence="3">DUF4304 domain-containing protein</fullName>
    </recommendedName>
</protein>
<proteinExistence type="predicted"/>
<dbReference type="KEGG" id="bfm:BP422_09495"/>
<dbReference type="EMBL" id="CP018145">
    <property type="protein sequence ID" value="ASJ53765.1"/>
    <property type="molecule type" value="Genomic_DNA"/>
</dbReference>
<organism evidence="1 2">
    <name type="scientific">Brevibacillus formosus</name>
    <dbReference type="NCBI Taxonomy" id="54913"/>
    <lineage>
        <taxon>Bacteria</taxon>
        <taxon>Bacillati</taxon>
        <taxon>Bacillota</taxon>
        <taxon>Bacilli</taxon>
        <taxon>Bacillales</taxon>
        <taxon>Paenibacillaceae</taxon>
        <taxon>Brevibacillus</taxon>
    </lineage>
</organism>
<dbReference type="Pfam" id="PF14137">
    <property type="entry name" value="DUF4304"/>
    <property type="match status" value="1"/>
</dbReference>
<name>A0A220MFQ0_9BACL</name>
<evidence type="ECO:0000313" key="2">
    <source>
        <dbReference type="Proteomes" id="UP000197781"/>
    </source>
</evidence>
<dbReference type="Proteomes" id="UP000197781">
    <property type="component" value="Chromosome"/>
</dbReference>